<organism evidence="1 2">
    <name type="scientific">Acidiluteibacter ferrifornacis</name>
    <dbReference type="NCBI Taxonomy" id="2692424"/>
    <lineage>
        <taxon>Bacteria</taxon>
        <taxon>Pseudomonadati</taxon>
        <taxon>Bacteroidota</taxon>
        <taxon>Flavobacteriia</taxon>
        <taxon>Flavobacteriales</taxon>
        <taxon>Cryomorphaceae</taxon>
        <taxon>Acidiluteibacter</taxon>
    </lineage>
</organism>
<accession>A0A6N9NKE6</accession>
<dbReference type="AlphaFoldDB" id="A0A6N9NKE6"/>
<sequence>MRKHNYSAELKWTGNTGSGTSAYTSYERSFVIESGDIKVRPILGSADPAFRGDKSRYNPEEMLVHSVSSCHMLWYLHICADNGVVVNSYSDNPIGEMTEESNSGVGQFTKIVLTPRIKVANKTMVEKAISLHGKAHQMCFIANSLNFPVQIIPHIEVG</sequence>
<evidence type="ECO:0000313" key="1">
    <source>
        <dbReference type="EMBL" id="NBG66393.1"/>
    </source>
</evidence>
<comment type="caution">
    <text evidence="1">The sequence shown here is derived from an EMBL/GenBank/DDBJ whole genome shotgun (WGS) entry which is preliminary data.</text>
</comment>
<evidence type="ECO:0000313" key="2">
    <source>
        <dbReference type="Proteomes" id="UP000470771"/>
    </source>
</evidence>
<protein>
    <submittedName>
        <fullName evidence="1">OsmC family peroxiredoxin</fullName>
    </submittedName>
</protein>
<dbReference type="Gene3D" id="3.30.300.20">
    <property type="match status" value="1"/>
</dbReference>
<dbReference type="InterPro" id="IPR036102">
    <property type="entry name" value="OsmC/Ohrsf"/>
</dbReference>
<dbReference type="SUPFAM" id="SSF82784">
    <property type="entry name" value="OsmC-like"/>
    <property type="match status" value="1"/>
</dbReference>
<reference evidence="1 2" key="1">
    <citation type="submission" date="2019-12" db="EMBL/GenBank/DDBJ databases">
        <authorList>
            <person name="Zhao J."/>
        </authorList>
    </citation>
    <scope>NUCLEOTIDE SEQUENCE [LARGE SCALE GENOMIC DNA]</scope>
    <source>
        <strain evidence="1 2">S-15</strain>
    </source>
</reference>
<gene>
    <name evidence="1" type="ORF">GQN54_09715</name>
</gene>
<dbReference type="InterPro" id="IPR015946">
    <property type="entry name" value="KH_dom-like_a/b"/>
</dbReference>
<dbReference type="Proteomes" id="UP000470771">
    <property type="component" value="Unassembled WGS sequence"/>
</dbReference>
<dbReference type="RefSeq" id="WP_160633344.1">
    <property type="nucleotide sequence ID" value="NZ_WWNE01000007.1"/>
</dbReference>
<dbReference type="InterPro" id="IPR003718">
    <property type="entry name" value="OsmC/Ohr_fam"/>
</dbReference>
<dbReference type="PANTHER" id="PTHR42830:SF2">
    <property type="entry name" value="OSMC_OHR FAMILY PROTEIN"/>
    <property type="match status" value="1"/>
</dbReference>
<proteinExistence type="predicted"/>
<keyword evidence="2" id="KW-1185">Reference proteome</keyword>
<name>A0A6N9NKE6_9FLAO</name>
<dbReference type="PANTHER" id="PTHR42830">
    <property type="entry name" value="OSMOTICALLY INDUCIBLE FAMILY PROTEIN"/>
    <property type="match status" value="1"/>
</dbReference>
<dbReference type="Pfam" id="PF02566">
    <property type="entry name" value="OsmC"/>
    <property type="match status" value="1"/>
</dbReference>
<dbReference type="InterPro" id="IPR052707">
    <property type="entry name" value="OsmC_Ohr_Peroxiredoxin"/>
</dbReference>
<dbReference type="EMBL" id="WWNE01000007">
    <property type="protein sequence ID" value="NBG66393.1"/>
    <property type="molecule type" value="Genomic_DNA"/>
</dbReference>